<name>A0A1U7JJK4_9HYPH</name>
<dbReference type="GO" id="GO:0032259">
    <property type="term" value="P:methylation"/>
    <property type="evidence" value="ECO:0007669"/>
    <property type="project" value="UniProtKB-KW"/>
</dbReference>
<reference evidence="4 5" key="1">
    <citation type="submission" date="2016-03" db="EMBL/GenBank/DDBJ databases">
        <title>Genome sequence of Nesiotobacter sp. nov., a moderately halophilic alphaproteobacterium isolated from the Yellow Sea, China.</title>
        <authorList>
            <person name="Zhang G."/>
            <person name="Zhang R."/>
        </authorList>
    </citation>
    <scope>NUCLEOTIDE SEQUENCE [LARGE SCALE GENOMIC DNA]</scope>
    <source>
        <strain evidence="4 5">WB1-6</strain>
    </source>
</reference>
<dbReference type="InterPro" id="IPR029063">
    <property type="entry name" value="SAM-dependent_MTases_sf"/>
</dbReference>
<dbReference type="PANTHER" id="PTHR13090:SF1">
    <property type="entry name" value="ARGININE-HYDROXYLASE NDUFAF5, MITOCHONDRIAL"/>
    <property type="match status" value="1"/>
</dbReference>
<gene>
    <name evidence="4" type="ORF">A3843_05775</name>
</gene>
<dbReference type="Pfam" id="PF13489">
    <property type="entry name" value="Methyltransf_23"/>
    <property type="match status" value="1"/>
</dbReference>
<organism evidence="4 5">
    <name type="scientific">Pseudovibrio exalbescens</name>
    <dbReference type="NCBI Taxonomy" id="197461"/>
    <lineage>
        <taxon>Bacteria</taxon>
        <taxon>Pseudomonadati</taxon>
        <taxon>Pseudomonadota</taxon>
        <taxon>Alphaproteobacteria</taxon>
        <taxon>Hyphomicrobiales</taxon>
        <taxon>Stappiaceae</taxon>
        <taxon>Pseudovibrio</taxon>
    </lineage>
</organism>
<proteinExistence type="predicted"/>
<dbReference type="Proteomes" id="UP000185783">
    <property type="component" value="Unassembled WGS sequence"/>
</dbReference>
<evidence type="ECO:0000256" key="3">
    <source>
        <dbReference type="SAM" id="MobiDB-lite"/>
    </source>
</evidence>
<evidence type="ECO:0000256" key="2">
    <source>
        <dbReference type="ARBA" id="ARBA00022679"/>
    </source>
</evidence>
<protein>
    <submittedName>
        <fullName evidence="4">SAM-dependent methyltransferase</fullName>
    </submittedName>
</protein>
<dbReference type="EMBL" id="LVVZ01000010">
    <property type="protein sequence ID" value="OKL44930.1"/>
    <property type="molecule type" value="Genomic_DNA"/>
</dbReference>
<feature type="region of interest" description="Disordered" evidence="3">
    <location>
        <begin position="267"/>
        <end position="295"/>
    </location>
</feature>
<accession>A0A1U7JJK4</accession>
<keyword evidence="2 4" id="KW-0808">Transferase</keyword>
<evidence type="ECO:0000313" key="4">
    <source>
        <dbReference type="EMBL" id="OKL44930.1"/>
    </source>
</evidence>
<dbReference type="InterPro" id="IPR050602">
    <property type="entry name" value="Malonyl-ACP_OMT"/>
</dbReference>
<dbReference type="RefSeq" id="WP_028481321.1">
    <property type="nucleotide sequence ID" value="NZ_LVVZ01000010.1"/>
</dbReference>
<evidence type="ECO:0000256" key="1">
    <source>
        <dbReference type="ARBA" id="ARBA00022603"/>
    </source>
</evidence>
<dbReference type="Gene3D" id="3.40.50.150">
    <property type="entry name" value="Vaccinia Virus protein VP39"/>
    <property type="match status" value="1"/>
</dbReference>
<keyword evidence="1 4" id="KW-0489">Methyltransferase</keyword>
<dbReference type="PANTHER" id="PTHR13090">
    <property type="entry name" value="ARGININE-HYDROXYLASE NDUFAF5, MITOCHONDRIAL"/>
    <property type="match status" value="1"/>
</dbReference>
<dbReference type="SUPFAM" id="SSF53335">
    <property type="entry name" value="S-adenosyl-L-methionine-dependent methyltransferases"/>
    <property type="match status" value="1"/>
</dbReference>
<keyword evidence="5" id="KW-1185">Reference proteome</keyword>
<dbReference type="STRING" id="197461.A3843_05775"/>
<sequence length="295" mass="32138">MSMNALFDRPLIKRRRAAAVEAAIMGSDFLLKVAAQDLEDRLMMVTRQFEKAVDLGGHGGHIAEVLRASGKVGNVIRADLFAPDHSNSPGPDLVVDDAALPFADESLDLVVSTLNLQLLDDLPGTLVQIRRALRPDGLFLGLLLGTDTLHELRDSLMRAEMEICGGVSPRVIPFADTRDLGGLLQRAGFALPVADLDKITVRYDTLFDLAKDLRTMGAANPLLERQKTMAPKGLFMRAAEYYAQNHSDPDGRIRATFTFASLSGWAPHESQQKPLRPGSAKKSLAEALGTDEKKL</sequence>
<evidence type="ECO:0000313" key="5">
    <source>
        <dbReference type="Proteomes" id="UP000185783"/>
    </source>
</evidence>
<dbReference type="AlphaFoldDB" id="A0A1U7JJK4"/>
<dbReference type="GO" id="GO:0008168">
    <property type="term" value="F:methyltransferase activity"/>
    <property type="evidence" value="ECO:0007669"/>
    <property type="project" value="UniProtKB-KW"/>
</dbReference>
<comment type="caution">
    <text evidence="4">The sequence shown here is derived from an EMBL/GenBank/DDBJ whole genome shotgun (WGS) entry which is preliminary data.</text>
</comment>